<organism evidence="2">
    <name type="scientific">Streptomyces sp. SID14436</name>
    <dbReference type="NCBI Taxonomy" id="2706070"/>
    <lineage>
        <taxon>Bacteria</taxon>
        <taxon>Bacillati</taxon>
        <taxon>Actinomycetota</taxon>
        <taxon>Actinomycetes</taxon>
        <taxon>Kitasatosporales</taxon>
        <taxon>Streptomycetaceae</taxon>
        <taxon>Streptomyces</taxon>
    </lineage>
</organism>
<keyword evidence="1" id="KW-0732">Signal</keyword>
<proteinExistence type="predicted"/>
<evidence type="ECO:0000256" key="1">
    <source>
        <dbReference type="SAM" id="SignalP"/>
    </source>
</evidence>
<protein>
    <submittedName>
        <fullName evidence="2">Uncharacterized protein</fullName>
    </submittedName>
</protein>
<dbReference type="EMBL" id="JAAGMD010000388">
    <property type="protein sequence ID" value="NEA87019.1"/>
    <property type="molecule type" value="Genomic_DNA"/>
</dbReference>
<accession>A0A6G3QU45</accession>
<reference evidence="2" key="1">
    <citation type="submission" date="2020-01" db="EMBL/GenBank/DDBJ databases">
        <title>Insect and environment-associated Actinomycetes.</title>
        <authorList>
            <person name="Currrie C."/>
            <person name="Chevrette M."/>
            <person name="Carlson C."/>
            <person name="Stubbendieck R."/>
            <person name="Wendt-Pienkowski E."/>
        </authorList>
    </citation>
    <scope>NUCLEOTIDE SEQUENCE</scope>
    <source>
        <strain evidence="2">SID14436</strain>
    </source>
</reference>
<feature type="signal peptide" evidence="1">
    <location>
        <begin position="1"/>
        <end position="35"/>
    </location>
</feature>
<feature type="chain" id="PRO_5026040027" evidence="1">
    <location>
        <begin position="36"/>
        <end position="75"/>
    </location>
</feature>
<dbReference type="RefSeq" id="WP_164339244.1">
    <property type="nucleotide sequence ID" value="NZ_JAAGMD010000388.1"/>
</dbReference>
<gene>
    <name evidence="2" type="ORF">G3I53_13435</name>
</gene>
<dbReference type="AlphaFoldDB" id="A0A6G3QU45"/>
<comment type="caution">
    <text evidence="2">The sequence shown here is derived from an EMBL/GenBank/DDBJ whole genome shotgun (WGS) entry which is preliminary data.</text>
</comment>
<evidence type="ECO:0000313" key="2">
    <source>
        <dbReference type="EMBL" id="NEA87019.1"/>
    </source>
</evidence>
<name>A0A6G3QU45_9ACTN</name>
<sequence>MRTLAHTTVRPTTRRVATVALVALAAVATAPSAMAAETTTGGTVPAAAQTVVDLEQEARQLVEDLIGTLGHTWGN</sequence>